<comment type="caution">
    <text evidence="1">The sequence shown here is derived from an EMBL/GenBank/DDBJ whole genome shotgun (WGS) entry which is preliminary data.</text>
</comment>
<evidence type="ECO:0000313" key="2">
    <source>
        <dbReference type="Proteomes" id="UP000265619"/>
    </source>
</evidence>
<dbReference type="AlphaFoldDB" id="A0A9X8GUS8"/>
<dbReference type="OrthoDB" id="8813945at2"/>
<accession>A0A9X8GUS8</accession>
<dbReference type="Proteomes" id="UP000265619">
    <property type="component" value="Unassembled WGS sequence"/>
</dbReference>
<keyword evidence="2" id="KW-1185">Reference proteome</keyword>
<reference evidence="1 2" key="1">
    <citation type="submission" date="2018-09" db="EMBL/GenBank/DDBJ databases">
        <title>Acidovorax cavernicola nov. sp. isolated from Gruta de las Maravillas (Aracena, Spain).</title>
        <authorList>
            <person name="Jurado V."/>
            <person name="Gutierrez-Patricio S."/>
            <person name="Gonzalez-Pimentel J.L."/>
            <person name="Miller A.Z."/>
            <person name="Laiz L."/>
            <person name="Saiz-Jimenez C."/>
        </authorList>
    </citation>
    <scope>NUCLEOTIDE SEQUENCE [LARGE SCALE GENOMIC DNA]</scope>
    <source>
        <strain evidence="1 2">1011MAR4D40.2</strain>
    </source>
</reference>
<gene>
    <name evidence="1" type="ORF">D3H34_15380</name>
</gene>
<organism evidence="1 2">
    <name type="scientific">Acidovorax cavernicola</name>
    <dbReference type="NCBI Taxonomy" id="1675792"/>
    <lineage>
        <taxon>Bacteria</taxon>
        <taxon>Pseudomonadati</taxon>
        <taxon>Pseudomonadota</taxon>
        <taxon>Betaproteobacteria</taxon>
        <taxon>Burkholderiales</taxon>
        <taxon>Comamonadaceae</taxon>
        <taxon>Acidovorax</taxon>
    </lineage>
</organism>
<evidence type="ECO:0000313" key="1">
    <source>
        <dbReference type="EMBL" id="RIX79120.1"/>
    </source>
</evidence>
<dbReference type="RefSeq" id="WP_119554404.1">
    <property type="nucleotide sequence ID" value="NZ_QXMN01000017.1"/>
</dbReference>
<name>A0A9X8GUS8_9BURK</name>
<sequence>MSAVDAWPFGAAYAIGDALYSALVAAPGLVGAKLINNPVRVTDLAEGERIVFFEDVSDGPSDKPSERVYRYNVGVVNRTEQPRRGSHGDYRVAKLALKAALPRLKAICQVGNHREGEITFRLENIDVGGGLVLGTFTLAYRDQLGLLGG</sequence>
<dbReference type="EMBL" id="QXMN01000017">
    <property type="protein sequence ID" value="RIX79120.1"/>
    <property type="molecule type" value="Genomic_DNA"/>
</dbReference>
<proteinExistence type="predicted"/>
<protein>
    <submittedName>
        <fullName evidence="1">Uncharacterized protein</fullName>
    </submittedName>
</protein>